<reference evidence="8" key="1">
    <citation type="submission" date="2021-01" db="EMBL/GenBank/DDBJ databases">
        <authorList>
            <person name="Corre E."/>
            <person name="Pelletier E."/>
            <person name="Niang G."/>
            <person name="Scheremetjew M."/>
            <person name="Finn R."/>
            <person name="Kale V."/>
            <person name="Holt S."/>
            <person name="Cochrane G."/>
            <person name="Meng A."/>
            <person name="Brown T."/>
            <person name="Cohen L."/>
        </authorList>
    </citation>
    <scope>NUCLEOTIDE SEQUENCE</scope>
    <source>
        <strain evidence="8">WS</strain>
    </source>
</reference>
<feature type="coiled-coil region" evidence="4">
    <location>
        <begin position="25"/>
        <end position="68"/>
    </location>
</feature>
<dbReference type="PANTHER" id="PTHR14919">
    <property type="entry name" value="KPL2-RELATED"/>
    <property type="match status" value="1"/>
</dbReference>
<feature type="region of interest" description="Disordered" evidence="5">
    <location>
        <begin position="658"/>
        <end position="700"/>
    </location>
</feature>
<evidence type="ECO:0008006" key="9">
    <source>
        <dbReference type="Google" id="ProtNLM"/>
    </source>
</evidence>
<dbReference type="CDD" id="cd01428">
    <property type="entry name" value="ADK"/>
    <property type="match status" value="1"/>
</dbReference>
<keyword evidence="2" id="KW-0547">Nucleotide-binding</keyword>
<accession>A0A7S1KUH6</accession>
<dbReference type="GO" id="GO:0005524">
    <property type="term" value="F:ATP binding"/>
    <property type="evidence" value="ECO:0007669"/>
    <property type="project" value="InterPro"/>
</dbReference>
<dbReference type="InterPro" id="IPR000850">
    <property type="entry name" value="Adenylat/UMP-CMP_kin"/>
</dbReference>
<evidence type="ECO:0000259" key="7">
    <source>
        <dbReference type="Pfam" id="PF24082"/>
    </source>
</evidence>
<keyword evidence="1" id="KW-0808">Transferase</keyword>
<dbReference type="PANTHER" id="PTHR14919:SF0">
    <property type="entry name" value="SPERM FLAGELLAR PROTEIN 2"/>
    <property type="match status" value="1"/>
</dbReference>
<feature type="region of interest" description="Disordered" evidence="5">
    <location>
        <begin position="288"/>
        <end position="324"/>
    </location>
</feature>
<feature type="region of interest" description="Disordered" evidence="5">
    <location>
        <begin position="1199"/>
        <end position="1228"/>
    </location>
</feature>
<feature type="region of interest" description="Disordered" evidence="5">
    <location>
        <begin position="187"/>
        <end position="213"/>
    </location>
</feature>
<dbReference type="GO" id="GO:0006139">
    <property type="term" value="P:nucleobase-containing compound metabolic process"/>
    <property type="evidence" value="ECO:0007669"/>
    <property type="project" value="InterPro"/>
</dbReference>
<evidence type="ECO:0000259" key="6">
    <source>
        <dbReference type="Pfam" id="PF22946"/>
    </source>
</evidence>
<dbReference type="InterPro" id="IPR056199">
    <property type="entry name" value="SPEF2_C"/>
</dbReference>
<dbReference type="EMBL" id="HBGD01010618">
    <property type="protein sequence ID" value="CAD9085478.1"/>
    <property type="molecule type" value="Transcribed_RNA"/>
</dbReference>
<dbReference type="SUPFAM" id="SSF52540">
    <property type="entry name" value="P-loop containing nucleoside triphosphate hydrolases"/>
    <property type="match status" value="1"/>
</dbReference>
<proteinExistence type="predicted"/>
<dbReference type="Pfam" id="PF22946">
    <property type="entry name" value="SPEF2_D5"/>
    <property type="match status" value="1"/>
</dbReference>
<feature type="compositionally biased region" description="Low complexity" evidence="5">
    <location>
        <begin position="658"/>
        <end position="672"/>
    </location>
</feature>
<keyword evidence="4" id="KW-0175">Coiled coil</keyword>
<dbReference type="GO" id="GO:0019205">
    <property type="term" value="F:nucleobase-containing compound kinase activity"/>
    <property type="evidence" value="ECO:0007669"/>
    <property type="project" value="InterPro"/>
</dbReference>
<dbReference type="Gene3D" id="3.40.50.300">
    <property type="entry name" value="P-loop containing nucleotide triphosphate hydrolases"/>
    <property type="match status" value="1"/>
</dbReference>
<dbReference type="InterPro" id="IPR027417">
    <property type="entry name" value="P-loop_NTPase"/>
</dbReference>
<evidence type="ECO:0000256" key="2">
    <source>
        <dbReference type="ARBA" id="ARBA00022741"/>
    </source>
</evidence>
<name>A0A7S1KUH6_9EUKA</name>
<feature type="compositionally biased region" description="Acidic residues" evidence="5">
    <location>
        <begin position="1210"/>
        <end position="1222"/>
    </location>
</feature>
<keyword evidence="3" id="KW-0418">Kinase</keyword>
<dbReference type="Pfam" id="PF24082">
    <property type="entry name" value="SPEF2_C"/>
    <property type="match status" value="1"/>
</dbReference>
<sequence length="1394" mass="160807">MNTRTNLQNHRQTLRATLHENKQFINEWEEKNKESHREALKKRRQNEKKELEFELTMNERRMKKKEMKLKSTLNDFQTSIQSFENRLSTTNTLKPPQLKDQKTFIAKIKTKKQTEIIARKDRDQRRRKMLIDQNKMMESLEQQRRKDLKLQTLRQESREERQLVKRLAETMKWKTVMKRNREFRQQQYEEQQQLEEQMRQESTQMERQQRDEERLKQQELLLKRFEERQVQRQQKQEKKNEALCENVVRQLVTLAEKEIEYKEITEGESPKAHEKAEWKQTFVKGVDEEGSPHERENGATSPNPLQEEEGVIEPPTDDLESSLREPKEISELLDEKQFLDYTLSRNTWAPPVAETDETANENDKKPQPASLTQNQFLPVALTTIETIINPPPQPADASAIPFKSRCAIRVSVLGKPFSGKTQCCQELAKQFSLAVISPDEILNQSISNPESTQVQDEELLTKINRQLLQGAPVDDELIVQLIMEEIKRVEANDEVNGWILDGYPNSASCALELEKQLAGYQQKTYHPKKSSLLEYDIEDYSDIRHPIKSFAPGVIFLNVSNSEVFHRVTGQRFDPDTQTFYHMTYNPPPADEDLLERLQSIEEVQIDRTQINEQITSFSKNQKKILEFYETECTTPVLNVNADGDMAQIVDELRRMVEQAQEEANNSAQQESVAPQQESELESTPAEGEETEESVPPADVDPQVIAQKLEEEEASIKKELELKKETAELLDRVWYSMENQYADSAKSVFRRTRHNRKLFLHRLHGVKDKFIVHLKEPDVRKQKLLLTFQDDFNRLDQDVRNDDVVKGELHRRLKELREALWGVVEERKSNATNELNSIKKQQWLDEFQVYITRQYMQLVQLEVNRYLHTAKFLTDFYLEKNAQAPPVDAGVFEGLFVDVIGEDSNSKKKGKAAPAKKGKGAADDTYQPEIPANFDETFTRAQAIVDLPINESNDKKKGGAKKKGAGAGEEVAIPELQEAVAQEKKLYLQKLSIIQRVFQDSIQEITNHTSHSFGILEKWINERHQSEMSAIRKMALFVENDIERALPIEKELRLSDDKFGVDEYVRMVAEVESPGEDQSLQPQEKASVDFSLRQMRALVSRFRLAAPSGFISSTDFVTLFLGLSASSFGTADLPEKWLEASRGTFETLSQDVCIPDGSGIINWREFLVNVLLKRFKTAPSSQELLCTLNSFFAIQETLPPPPLETAQESAQEEQQGEEEAPGEDQQQQSEYAELQLNYRLNAQEFAKLSFWFATRRPDNECMTSPEVVESLFEIVSTHDSSESEEPTVDVRDVLFYASLDVVPIKSVKNCIYILSEGSGEGVSAEQLFTMFNFNLPAPAEEFGRDQMEAILEEFSLRKGQEGTTKLTYEQVCDTAFGRSFINQADHLRKKTIEL</sequence>
<feature type="compositionally biased region" description="Acidic residues" evidence="5">
    <location>
        <begin position="306"/>
        <end position="320"/>
    </location>
</feature>
<evidence type="ECO:0000313" key="8">
    <source>
        <dbReference type="EMBL" id="CAD9085478.1"/>
    </source>
</evidence>
<feature type="domain" description="CPC1/SPEF2" evidence="6">
    <location>
        <begin position="153"/>
        <end position="285"/>
    </location>
</feature>
<protein>
    <recommendedName>
        <fullName evidence="9">Adenylate kinase</fullName>
    </recommendedName>
</protein>
<dbReference type="InterPro" id="IPR052634">
    <property type="entry name" value="Sperm_flagellar-bone_growth"/>
</dbReference>
<feature type="compositionally biased region" description="Basic and acidic residues" evidence="5">
    <location>
        <begin position="288"/>
        <end position="297"/>
    </location>
</feature>
<organism evidence="8">
    <name type="scientific">Percolomonas cosmopolitus</name>
    <dbReference type="NCBI Taxonomy" id="63605"/>
    <lineage>
        <taxon>Eukaryota</taxon>
        <taxon>Discoba</taxon>
        <taxon>Heterolobosea</taxon>
        <taxon>Tetramitia</taxon>
        <taxon>Eutetramitia</taxon>
        <taxon>Percolomonadidae</taxon>
        <taxon>Percolomonas</taxon>
    </lineage>
</organism>
<dbReference type="Pfam" id="PF00406">
    <property type="entry name" value="ADK"/>
    <property type="match status" value="1"/>
</dbReference>
<evidence type="ECO:0000256" key="5">
    <source>
        <dbReference type="SAM" id="MobiDB-lite"/>
    </source>
</evidence>
<feature type="compositionally biased region" description="Basic residues" evidence="5">
    <location>
        <begin position="907"/>
        <end position="919"/>
    </location>
</feature>
<feature type="domain" description="SPEF2 C-terminal" evidence="7">
    <location>
        <begin position="1090"/>
        <end position="1195"/>
    </location>
</feature>
<evidence type="ECO:0000256" key="1">
    <source>
        <dbReference type="ARBA" id="ARBA00022679"/>
    </source>
</evidence>
<dbReference type="InterPro" id="IPR054517">
    <property type="entry name" value="SPEF2_D5"/>
</dbReference>
<gene>
    <name evidence="8" type="ORF">PCOS0759_LOCUS8732</name>
</gene>
<evidence type="ECO:0000256" key="4">
    <source>
        <dbReference type="SAM" id="Coils"/>
    </source>
</evidence>
<evidence type="ECO:0000256" key="3">
    <source>
        <dbReference type="ARBA" id="ARBA00022777"/>
    </source>
</evidence>
<feature type="region of interest" description="Disordered" evidence="5">
    <location>
        <begin position="905"/>
        <end position="928"/>
    </location>
</feature>